<evidence type="ECO:0000256" key="1">
    <source>
        <dbReference type="ARBA" id="ARBA00005495"/>
    </source>
</evidence>
<name>A0A3D8QK09_9HELO</name>
<dbReference type="Pfam" id="PF04828">
    <property type="entry name" value="GFA"/>
    <property type="match status" value="1"/>
</dbReference>
<keyword evidence="4" id="KW-0456">Lyase</keyword>
<keyword evidence="3" id="KW-0862">Zinc</keyword>
<accession>A0A3D8QK09</accession>
<evidence type="ECO:0000256" key="2">
    <source>
        <dbReference type="ARBA" id="ARBA00022723"/>
    </source>
</evidence>
<dbReference type="GO" id="GO:0046872">
    <property type="term" value="F:metal ion binding"/>
    <property type="evidence" value="ECO:0007669"/>
    <property type="project" value="UniProtKB-KW"/>
</dbReference>
<evidence type="ECO:0000256" key="3">
    <source>
        <dbReference type="ARBA" id="ARBA00022833"/>
    </source>
</evidence>
<reference evidence="6 7" key="1">
    <citation type="journal article" date="2018" name="IMA Fungus">
        <title>IMA Genome-F 9: Draft genome sequence of Annulohypoxylon stygium, Aspergillus mulundensis, Berkeleyomyces basicola (syn. Thielaviopsis basicola), Ceratocystis smalleyi, two Cercospora beticola strains, Coleophoma cylindrospora, Fusarium fracticaudum, Phialophora cf. hyalina, and Morchella septimelata.</title>
        <authorList>
            <person name="Wingfield B.D."/>
            <person name="Bills G.F."/>
            <person name="Dong Y."/>
            <person name="Huang W."/>
            <person name="Nel W.J."/>
            <person name="Swalarsk-Parry B.S."/>
            <person name="Vaghefi N."/>
            <person name="Wilken P.M."/>
            <person name="An Z."/>
            <person name="de Beer Z.W."/>
            <person name="De Vos L."/>
            <person name="Chen L."/>
            <person name="Duong T.A."/>
            <person name="Gao Y."/>
            <person name="Hammerbacher A."/>
            <person name="Kikkert J.R."/>
            <person name="Li Y."/>
            <person name="Li H."/>
            <person name="Li K."/>
            <person name="Li Q."/>
            <person name="Liu X."/>
            <person name="Ma X."/>
            <person name="Naidoo K."/>
            <person name="Pethybridge S.J."/>
            <person name="Sun J."/>
            <person name="Steenkamp E.T."/>
            <person name="van der Nest M.A."/>
            <person name="van Wyk S."/>
            <person name="Wingfield M.J."/>
            <person name="Xiong C."/>
            <person name="Yue Q."/>
            <person name="Zhang X."/>
        </authorList>
    </citation>
    <scope>NUCLEOTIDE SEQUENCE [LARGE SCALE GENOMIC DNA]</scope>
    <source>
        <strain evidence="6 7">BP6252</strain>
    </source>
</reference>
<keyword evidence="2" id="KW-0479">Metal-binding</keyword>
<evidence type="ECO:0000256" key="4">
    <source>
        <dbReference type="ARBA" id="ARBA00023239"/>
    </source>
</evidence>
<feature type="domain" description="CENP-V/GFA" evidence="5">
    <location>
        <begin position="4"/>
        <end position="131"/>
    </location>
</feature>
<comment type="caution">
    <text evidence="6">The sequence shown here is derived from an EMBL/GenBank/DDBJ whole genome shotgun (WGS) entry which is preliminary data.</text>
</comment>
<evidence type="ECO:0000313" key="7">
    <source>
        <dbReference type="Proteomes" id="UP000256645"/>
    </source>
</evidence>
<keyword evidence="7" id="KW-1185">Reference proteome</keyword>
<dbReference type="STRING" id="1849047.A0A3D8QK09"/>
<dbReference type="PANTHER" id="PTHR33337">
    <property type="entry name" value="GFA DOMAIN-CONTAINING PROTEIN"/>
    <property type="match status" value="1"/>
</dbReference>
<dbReference type="PANTHER" id="PTHR33337:SF40">
    <property type="entry name" value="CENP-V_GFA DOMAIN-CONTAINING PROTEIN-RELATED"/>
    <property type="match status" value="1"/>
</dbReference>
<gene>
    <name evidence="6" type="ORF">BP6252_11520</name>
</gene>
<dbReference type="GO" id="GO:0016846">
    <property type="term" value="F:carbon-sulfur lyase activity"/>
    <property type="evidence" value="ECO:0007669"/>
    <property type="project" value="InterPro"/>
</dbReference>
<dbReference type="EMBL" id="PDLM01000014">
    <property type="protein sequence ID" value="RDW62087.1"/>
    <property type="molecule type" value="Genomic_DNA"/>
</dbReference>
<dbReference type="Gene3D" id="3.90.1590.10">
    <property type="entry name" value="glutathione-dependent formaldehyde- activating enzyme (gfa)"/>
    <property type="match status" value="1"/>
</dbReference>
<dbReference type="PROSITE" id="PS51891">
    <property type="entry name" value="CENP_V_GFA"/>
    <property type="match status" value="1"/>
</dbReference>
<evidence type="ECO:0000259" key="5">
    <source>
        <dbReference type="PROSITE" id="PS51891"/>
    </source>
</evidence>
<dbReference type="InterPro" id="IPR011057">
    <property type="entry name" value="Mss4-like_sf"/>
</dbReference>
<dbReference type="InterPro" id="IPR006913">
    <property type="entry name" value="CENP-V/GFA"/>
</dbReference>
<dbReference type="AlphaFoldDB" id="A0A3D8QK09"/>
<protein>
    <recommendedName>
        <fullName evidence="5">CENP-V/GFA domain-containing protein</fullName>
    </recommendedName>
</protein>
<dbReference type="SUPFAM" id="SSF51316">
    <property type="entry name" value="Mss4-like"/>
    <property type="match status" value="1"/>
</dbReference>
<dbReference type="OrthoDB" id="2212170at2759"/>
<sequence>MASVNGACNCGAVQISIPEADFPKESLLCHCLNCKASGSALASLNLVIPASSVKMEKGQPKKYLETEGASGKPLDRWFCGDCGSPCFSISSAMPEISFVKSGLFMKEFKKTGRTMPAPAKEGWWRNHEEWEKSVGRNVVE</sequence>
<proteinExistence type="inferred from homology"/>
<organism evidence="6 7">
    <name type="scientific">Coleophoma cylindrospora</name>
    <dbReference type="NCBI Taxonomy" id="1849047"/>
    <lineage>
        <taxon>Eukaryota</taxon>
        <taxon>Fungi</taxon>
        <taxon>Dikarya</taxon>
        <taxon>Ascomycota</taxon>
        <taxon>Pezizomycotina</taxon>
        <taxon>Leotiomycetes</taxon>
        <taxon>Helotiales</taxon>
        <taxon>Dermateaceae</taxon>
        <taxon>Coleophoma</taxon>
    </lineage>
</organism>
<comment type="similarity">
    <text evidence="1">Belongs to the Gfa family.</text>
</comment>
<evidence type="ECO:0000313" key="6">
    <source>
        <dbReference type="EMBL" id="RDW62087.1"/>
    </source>
</evidence>
<dbReference type="Proteomes" id="UP000256645">
    <property type="component" value="Unassembled WGS sequence"/>
</dbReference>